<dbReference type="EMBL" id="JAPCWZ010000004">
    <property type="protein sequence ID" value="KAK8867299.1"/>
    <property type="molecule type" value="Genomic_DNA"/>
</dbReference>
<keyword evidence="1" id="KW-0175">Coiled coil</keyword>
<dbReference type="PANTHER" id="PTHR22761">
    <property type="entry name" value="CHARGED MULTIVESICULAR BODY PROTEIN"/>
    <property type="match status" value="1"/>
</dbReference>
<keyword evidence="4" id="KW-1185">Reference proteome</keyword>
<accession>A0ABR2IQU6</accession>
<sequence length="474" mass="51810">MSELLDYLVQNEQDFRKARLPALYSDFTPLRTINPDGFNANVSAWKRGLASALLAGHAPSRSPQRSHFILEIDDSLLRSLETKQYGQPLSLGTVLAEAVATNEMMPLPAFTKSRESVYYKSWGSLGLGVVAWGLRTAGVLGQPGANGKMPQGKFVVLANLETGAKLFDGQARGRTSRFERTFSKAHFRRTFEHLLGEGVTMSEADFDVLLTFLSRDKAMLATDGATVKIRTADAAADAATITQEDTAIASLKELIEDLNKQTEVLNKRIDELTANAQAAVIKKNRVSALAALKSKKLAESNLATRYATLNQLEEVATKVEQAADNVQLVKVMQSSTVALKSLNSQVGGVDHVDAVFDQLREQMGEVDEVGNIISEAGPTATISEAEVDDEFEAMLAEERKKEEEVERVKKEAQQEKEAEETRRRLAELEKLGPVARPEEADKNAPEKDPPTPVTAAANNLEDMSLEEPVKLAAE</sequence>
<evidence type="ECO:0000256" key="2">
    <source>
        <dbReference type="SAM" id="MobiDB-lite"/>
    </source>
</evidence>
<protein>
    <submittedName>
        <fullName evidence="3">Snf7-domain-containing protein</fullName>
    </submittedName>
</protein>
<evidence type="ECO:0000256" key="1">
    <source>
        <dbReference type="SAM" id="Coils"/>
    </source>
</evidence>
<dbReference type="Gene3D" id="6.10.140.1230">
    <property type="match status" value="1"/>
</dbReference>
<comment type="caution">
    <text evidence="3">The sequence shown here is derived from an EMBL/GenBank/DDBJ whole genome shotgun (WGS) entry which is preliminary data.</text>
</comment>
<dbReference type="Proteomes" id="UP001390339">
    <property type="component" value="Unassembled WGS sequence"/>
</dbReference>
<gene>
    <name evidence="3" type="ORF">PGQ11_005877</name>
</gene>
<dbReference type="InterPro" id="IPR005024">
    <property type="entry name" value="Snf7_fam"/>
</dbReference>
<evidence type="ECO:0000313" key="4">
    <source>
        <dbReference type="Proteomes" id="UP001390339"/>
    </source>
</evidence>
<evidence type="ECO:0000313" key="3">
    <source>
        <dbReference type="EMBL" id="KAK8867299.1"/>
    </source>
</evidence>
<feature type="region of interest" description="Disordered" evidence="2">
    <location>
        <begin position="401"/>
        <end position="474"/>
    </location>
</feature>
<dbReference type="PANTHER" id="PTHR22761:SF18">
    <property type="entry name" value="SORTING PROTEIN SNF7 FAMILY PROTEIN, PUTATIVE (AFU_ORTHOLOGUE AFUA_2G16692)-RELATED"/>
    <property type="match status" value="1"/>
</dbReference>
<proteinExistence type="predicted"/>
<name>A0ABR2IQU6_9PEZI</name>
<reference evidence="3 4" key="1">
    <citation type="journal article" date="2024" name="IMA Fungus">
        <title>Apiospora arundinis, a panoply of carbohydrate-active enzymes and secondary metabolites.</title>
        <authorList>
            <person name="Sorensen T."/>
            <person name="Petersen C."/>
            <person name="Muurmann A.T."/>
            <person name="Christiansen J.V."/>
            <person name="Brundto M.L."/>
            <person name="Overgaard C.K."/>
            <person name="Boysen A.T."/>
            <person name="Wollenberg R.D."/>
            <person name="Larsen T.O."/>
            <person name="Sorensen J.L."/>
            <person name="Nielsen K.L."/>
            <person name="Sondergaard T.E."/>
        </authorList>
    </citation>
    <scope>NUCLEOTIDE SEQUENCE [LARGE SCALE GENOMIC DNA]</scope>
    <source>
        <strain evidence="3 4">AAU 773</strain>
    </source>
</reference>
<feature type="coiled-coil region" evidence="1">
    <location>
        <begin position="241"/>
        <end position="275"/>
    </location>
</feature>
<dbReference type="Pfam" id="PF03357">
    <property type="entry name" value="Snf7"/>
    <property type="match status" value="1"/>
</dbReference>
<feature type="compositionally biased region" description="Basic and acidic residues" evidence="2">
    <location>
        <begin position="401"/>
        <end position="449"/>
    </location>
</feature>
<organism evidence="3 4">
    <name type="scientific">Apiospora arundinis</name>
    <dbReference type="NCBI Taxonomy" id="335852"/>
    <lineage>
        <taxon>Eukaryota</taxon>
        <taxon>Fungi</taxon>
        <taxon>Dikarya</taxon>
        <taxon>Ascomycota</taxon>
        <taxon>Pezizomycotina</taxon>
        <taxon>Sordariomycetes</taxon>
        <taxon>Xylariomycetidae</taxon>
        <taxon>Amphisphaeriales</taxon>
        <taxon>Apiosporaceae</taxon>
        <taxon>Apiospora</taxon>
    </lineage>
</organism>